<dbReference type="Pfam" id="PF03133">
    <property type="entry name" value="TTL"/>
    <property type="match status" value="1"/>
</dbReference>
<dbReference type="EMBL" id="JBAKFM010000004">
    <property type="protein sequence ID" value="MEX0469669.1"/>
    <property type="molecule type" value="Genomic_DNA"/>
</dbReference>
<dbReference type="Gene3D" id="3.30.470.20">
    <property type="entry name" value="ATP-grasp fold, B domain"/>
    <property type="match status" value="1"/>
</dbReference>
<dbReference type="RefSeq" id="WP_367959369.1">
    <property type="nucleotide sequence ID" value="NZ_JBAKFK010000004.1"/>
</dbReference>
<sequence>MTDPRRRYALTQAHPGEEDRFFVEALDKTQWRPAGTGPEGDDWDTLWHVGMPPVTAFQRARDGRLVNHIPGNGALTVKSSLADHIHRTRDQLAALYGNESEPAQAMDMIPPTYCLPRDRAALEAAAAAEPGALWLLKPANSARGQGIRLLDDPRGIQPPGSPAGGWIVQRYLADPHLIDHRKYVLRLYVLIRSVAPLRVERYAQGFAKLASHAYTLDDLTDPYIHQTNPDINATNARVDDPVVFIDLEGYRARLAAEGQDADGLFRRIDRLIARAVWAARPTMDRATRAAGADPTCCYEFLGLDCLVDRDRRPWLLECNLNPSLGVFAGPADGGEQEARIKRAMVYDLVDRLGLNDPQRPHQDRPAPAGGFQPLASDIKTLAPPLPRLTPGRVDEHIDDHGLRLYDRQRQRWLQPNDTASLIWLLACDGQGLEAIVDELRELPDADSDRDTLAHTVWSTLAEWTRQGLLHPLA</sequence>
<organism evidence="5 6">
    <name type="scientific">Spiribacter pallidus</name>
    <dbReference type="NCBI Taxonomy" id="1987936"/>
    <lineage>
        <taxon>Bacteria</taxon>
        <taxon>Pseudomonadati</taxon>
        <taxon>Pseudomonadota</taxon>
        <taxon>Gammaproteobacteria</taxon>
        <taxon>Chromatiales</taxon>
        <taxon>Ectothiorhodospiraceae</taxon>
        <taxon>Spiribacter</taxon>
    </lineage>
</organism>
<reference evidence="5 6" key="1">
    <citation type="submission" date="2024-02" db="EMBL/GenBank/DDBJ databases">
        <title>New especies of Spiribacter isolated from saline water.</title>
        <authorList>
            <person name="Leon M.J."/>
            <person name="De La Haba R."/>
            <person name="Sanchez-Porro C."/>
            <person name="Ventosa A."/>
        </authorList>
    </citation>
    <scope>NUCLEOTIDE SEQUENCE [LARGE SCALE GENOMIC DNA]</scope>
    <source>
        <strain evidence="6">ag22IC6-390</strain>
    </source>
</reference>
<dbReference type="PANTHER" id="PTHR12241:SF39">
    <property type="entry name" value="TUBULIN POLYGLUTAMYLASE TTLL9-RELATED"/>
    <property type="match status" value="1"/>
</dbReference>
<dbReference type="SUPFAM" id="SSF56059">
    <property type="entry name" value="Glutathione synthetase ATP-binding domain-like"/>
    <property type="match status" value="1"/>
</dbReference>
<accession>A0ABV3TDG6</accession>
<dbReference type="InterPro" id="IPR004344">
    <property type="entry name" value="TTL/TTLL_fam"/>
</dbReference>
<keyword evidence="6" id="KW-1185">Reference proteome</keyword>
<dbReference type="PANTHER" id="PTHR12241">
    <property type="entry name" value="TUBULIN POLYGLUTAMYLASE"/>
    <property type="match status" value="1"/>
</dbReference>
<evidence type="ECO:0000256" key="1">
    <source>
        <dbReference type="ARBA" id="ARBA00006820"/>
    </source>
</evidence>
<dbReference type="Pfam" id="PF05402">
    <property type="entry name" value="PqqD"/>
    <property type="match status" value="1"/>
</dbReference>
<gene>
    <name evidence="5" type="ORF">V6X73_08015</name>
</gene>
<dbReference type="PROSITE" id="PS51221">
    <property type="entry name" value="TTL"/>
    <property type="match status" value="1"/>
</dbReference>
<name>A0ABV3TDG6_9GAMM</name>
<protein>
    <recommendedName>
        <fullName evidence="7">PqqD family peptide modification chaperone</fullName>
    </recommendedName>
</protein>
<dbReference type="Proteomes" id="UP001556709">
    <property type="component" value="Unassembled WGS sequence"/>
</dbReference>
<keyword evidence="4" id="KW-0067">ATP-binding</keyword>
<proteinExistence type="inferred from homology"/>
<keyword evidence="2" id="KW-0436">Ligase</keyword>
<evidence type="ECO:0000256" key="3">
    <source>
        <dbReference type="ARBA" id="ARBA00022741"/>
    </source>
</evidence>
<evidence type="ECO:0000256" key="2">
    <source>
        <dbReference type="ARBA" id="ARBA00022598"/>
    </source>
</evidence>
<comment type="caution">
    <text evidence="5">The sequence shown here is derived from an EMBL/GenBank/DDBJ whole genome shotgun (WGS) entry which is preliminary data.</text>
</comment>
<keyword evidence="3" id="KW-0547">Nucleotide-binding</keyword>
<evidence type="ECO:0000256" key="4">
    <source>
        <dbReference type="ARBA" id="ARBA00022840"/>
    </source>
</evidence>
<evidence type="ECO:0000313" key="5">
    <source>
        <dbReference type="EMBL" id="MEX0469669.1"/>
    </source>
</evidence>
<evidence type="ECO:0008006" key="7">
    <source>
        <dbReference type="Google" id="ProtNLM"/>
    </source>
</evidence>
<evidence type="ECO:0000313" key="6">
    <source>
        <dbReference type="Proteomes" id="UP001556709"/>
    </source>
</evidence>
<comment type="similarity">
    <text evidence="1">Belongs to the tubulin--tyrosine ligase family.</text>
</comment>
<dbReference type="InterPro" id="IPR008792">
    <property type="entry name" value="PQQD"/>
</dbReference>